<evidence type="ECO:0000259" key="5">
    <source>
        <dbReference type="PROSITE" id="PS51792"/>
    </source>
</evidence>
<dbReference type="EMBL" id="CP072756">
    <property type="protein sequence ID" value="QUC20285.1"/>
    <property type="molecule type" value="Genomic_DNA"/>
</dbReference>
<dbReference type="InterPro" id="IPR004910">
    <property type="entry name" value="Yippee/Mis18/Cereblon"/>
</dbReference>
<dbReference type="AlphaFoldDB" id="A0A8E5HRF8"/>
<protein>
    <recommendedName>
        <fullName evidence="5">Yippee domain-containing protein</fullName>
    </recommendedName>
</protein>
<dbReference type="GeneID" id="66065304"/>
<dbReference type="GO" id="GO:0046872">
    <property type="term" value="F:metal ion binding"/>
    <property type="evidence" value="ECO:0007669"/>
    <property type="project" value="UniProtKB-KW"/>
</dbReference>
<keyword evidence="7" id="KW-1185">Reference proteome</keyword>
<accession>A0A8E5HRF8</accession>
<feature type="domain" description="Yippee" evidence="5">
    <location>
        <begin position="64"/>
        <end position="169"/>
    </location>
</feature>
<dbReference type="InterPro" id="IPR039058">
    <property type="entry name" value="Yippee_fam"/>
</dbReference>
<gene>
    <name evidence="6" type="ORF">UV8b_04526</name>
</gene>
<evidence type="ECO:0000256" key="2">
    <source>
        <dbReference type="ARBA" id="ARBA00022723"/>
    </source>
</evidence>
<dbReference type="OrthoDB" id="6407410at2759"/>
<keyword evidence="2" id="KW-0479">Metal-binding</keyword>
<keyword evidence="3" id="KW-0862">Zinc</keyword>
<evidence type="ECO:0000256" key="4">
    <source>
        <dbReference type="SAM" id="MobiDB-lite"/>
    </source>
</evidence>
<dbReference type="KEGG" id="uvi:66065304"/>
<evidence type="ECO:0000313" key="7">
    <source>
        <dbReference type="Proteomes" id="UP000027002"/>
    </source>
</evidence>
<proteinExistence type="inferred from homology"/>
<dbReference type="PROSITE" id="PS51792">
    <property type="entry name" value="YIPPEE"/>
    <property type="match status" value="1"/>
</dbReference>
<dbReference type="InterPro" id="IPR034751">
    <property type="entry name" value="Yippee"/>
</dbReference>
<feature type="compositionally biased region" description="Low complexity" evidence="4">
    <location>
        <begin position="38"/>
        <end position="48"/>
    </location>
</feature>
<dbReference type="Pfam" id="PF03226">
    <property type="entry name" value="Yippee-Mis18"/>
    <property type="match status" value="1"/>
</dbReference>
<evidence type="ECO:0000313" key="6">
    <source>
        <dbReference type="EMBL" id="QUC20285.1"/>
    </source>
</evidence>
<dbReference type="PANTHER" id="PTHR13848">
    <property type="entry name" value="PROTEIN YIPPEE-LIKE CG15309-RELATED"/>
    <property type="match status" value="1"/>
</dbReference>
<evidence type="ECO:0000256" key="3">
    <source>
        <dbReference type="ARBA" id="ARBA00022833"/>
    </source>
</evidence>
<evidence type="ECO:0000256" key="1">
    <source>
        <dbReference type="ARBA" id="ARBA00005613"/>
    </source>
</evidence>
<dbReference type="RefSeq" id="XP_042997958.1">
    <property type="nucleotide sequence ID" value="XM_043142024.1"/>
</dbReference>
<feature type="region of interest" description="Disordered" evidence="4">
    <location>
        <begin position="31"/>
        <end position="61"/>
    </location>
</feature>
<comment type="similarity">
    <text evidence="1">Belongs to the yippee family.</text>
</comment>
<name>A0A8E5HRF8_USTVR</name>
<sequence>MPRRRSTTAIAATRPVFPRYLLPSLGFALPHRPPSPTTPFATPSTSSAAPPPSPSRRVSRTAPDTLRCTACATDLALASQIISKGFTGRHGRAFLVAPPPAPHPQSLLNIRVGKSEDRQLVTGWHVVADICCATCARKLGWKYVDAREQSQKYKVGKYILETERVVTHRSWDDRAVRDDGGLGGWGELVGGAGAREGGAIQFDSEDEDECEDVFAGTWDAVAAARRRVRFCGGHLKLVIALGLLKIVRRWNLCYE</sequence>
<dbReference type="Proteomes" id="UP000027002">
    <property type="component" value="Chromosome 4"/>
</dbReference>
<reference evidence="6" key="1">
    <citation type="submission" date="2020-03" db="EMBL/GenBank/DDBJ databases">
        <title>A mixture of massive structural variations and highly conserved coding sequences in Ustilaginoidea virens genome.</title>
        <authorList>
            <person name="Zhang K."/>
            <person name="Zhao Z."/>
            <person name="Zhang Z."/>
            <person name="Li Y."/>
            <person name="Hsiang T."/>
            <person name="Sun W."/>
        </authorList>
    </citation>
    <scope>NUCLEOTIDE SEQUENCE</scope>
    <source>
        <strain evidence="6">UV-8b</strain>
    </source>
</reference>
<organism evidence="6 7">
    <name type="scientific">Ustilaginoidea virens</name>
    <name type="common">Rice false smut fungus</name>
    <name type="synonym">Villosiclava virens</name>
    <dbReference type="NCBI Taxonomy" id="1159556"/>
    <lineage>
        <taxon>Eukaryota</taxon>
        <taxon>Fungi</taxon>
        <taxon>Dikarya</taxon>
        <taxon>Ascomycota</taxon>
        <taxon>Pezizomycotina</taxon>
        <taxon>Sordariomycetes</taxon>
        <taxon>Hypocreomycetidae</taxon>
        <taxon>Hypocreales</taxon>
        <taxon>Clavicipitaceae</taxon>
        <taxon>Ustilaginoidea</taxon>
    </lineage>
</organism>